<accession>A0A484B1E2</accession>
<comment type="caution">
    <text evidence="2">The sequence shown here is derived from an EMBL/GenBank/DDBJ whole genome shotgun (WGS) entry which is preliminary data.</text>
</comment>
<feature type="transmembrane region" description="Helical" evidence="1">
    <location>
        <begin position="130"/>
        <end position="151"/>
    </location>
</feature>
<feature type="transmembrane region" description="Helical" evidence="1">
    <location>
        <begin position="93"/>
        <end position="115"/>
    </location>
</feature>
<dbReference type="AlphaFoldDB" id="A0A484B1E2"/>
<sequence>MPDGNGLLARLWPWLRQLTFYRRVSHLLWSALAALVQLRRHRVHPAGVMRDTSQQTCCCQPLVDEFQCAKFSLYHDQPADFCRSQWQRGERCFIWLIYRWLLAAFFAAGVIGSLVDQFNEGKWFIYLTDWGFSLCFYACAYGAILATIYFIRPSYFVSGSWALRIYWCSHFTTTVLALLITLVFWTALYPSMSEGPVGLYNLWAHAFNSICMLFDCFVVAFPTRLMHFIYPLAAGLVYGLFSLIYFWAGGTDFFGNRFIYFILDWERPGLAIGSVCGCIVLALFFCVLIFWIYRLRLWMHERCSKTSSIEVRQTPTSGAEAA</sequence>
<feature type="transmembrane region" description="Helical" evidence="1">
    <location>
        <begin position="200"/>
        <end position="221"/>
    </location>
</feature>
<name>A0A484B1E2_DRONA</name>
<feature type="transmembrane region" description="Helical" evidence="1">
    <location>
        <begin position="228"/>
        <end position="248"/>
    </location>
</feature>
<dbReference type="OrthoDB" id="419711at2759"/>
<keyword evidence="3" id="KW-1185">Reference proteome</keyword>
<gene>
    <name evidence="2" type="ORF">AWZ03_011951</name>
</gene>
<dbReference type="STRING" id="7232.A0A484B1E2"/>
<evidence type="ECO:0000313" key="2">
    <source>
        <dbReference type="EMBL" id="TDG41625.1"/>
    </source>
</evidence>
<keyword evidence="1" id="KW-0472">Membrane</keyword>
<dbReference type="OMA" id="CCCQPLV"/>
<dbReference type="EMBL" id="LSRL02000325">
    <property type="protein sequence ID" value="TDG41625.1"/>
    <property type="molecule type" value="Genomic_DNA"/>
</dbReference>
<keyword evidence="1" id="KW-1133">Transmembrane helix</keyword>
<organism evidence="2 3">
    <name type="scientific">Drosophila navojoa</name>
    <name type="common">Fruit fly</name>
    <dbReference type="NCBI Taxonomy" id="7232"/>
    <lineage>
        <taxon>Eukaryota</taxon>
        <taxon>Metazoa</taxon>
        <taxon>Ecdysozoa</taxon>
        <taxon>Arthropoda</taxon>
        <taxon>Hexapoda</taxon>
        <taxon>Insecta</taxon>
        <taxon>Pterygota</taxon>
        <taxon>Neoptera</taxon>
        <taxon>Endopterygota</taxon>
        <taxon>Diptera</taxon>
        <taxon>Brachycera</taxon>
        <taxon>Muscomorpha</taxon>
        <taxon>Ephydroidea</taxon>
        <taxon>Drosophilidae</taxon>
        <taxon>Drosophila</taxon>
    </lineage>
</organism>
<dbReference type="GO" id="GO:0016020">
    <property type="term" value="C:membrane"/>
    <property type="evidence" value="ECO:0007669"/>
    <property type="project" value="TreeGrafter"/>
</dbReference>
<feature type="transmembrane region" description="Helical" evidence="1">
    <location>
        <begin position="268"/>
        <end position="293"/>
    </location>
</feature>
<dbReference type="Pfam" id="PF21534">
    <property type="entry name" value="Rost"/>
    <property type="match status" value="1"/>
</dbReference>
<evidence type="ECO:0000313" key="3">
    <source>
        <dbReference type="Proteomes" id="UP000295192"/>
    </source>
</evidence>
<dbReference type="PANTHER" id="PTHR12242:SF46">
    <property type="entry name" value="IP08657P-RELATED"/>
    <property type="match status" value="1"/>
</dbReference>
<evidence type="ECO:0000256" key="1">
    <source>
        <dbReference type="SAM" id="Phobius"/>
    </source>
</evidence>
<feature type="transmembrane region" description="Helical" evidence="1">
    <location>
        <begin position="163"/>
        <end position="188"/>
    </location>
</feature>
<protein>
    <submittedName>
        <fullName evidence="2">Uncharacterized protein</fullName>
    </submittedName>
</protein>
<keyword evidence="1" id="KW-0812">Transmembrane</keyword>
<dbReference type="InterPro" id="IPR049352">
    <property type="entry name" value="Rost"/>
</dbReference>
<dbReference type="PANTHER" id="PTHR12242">
    <property type="entry name" value="OS02G0130600 PROTEIN-RELATED"/>
    <property type="match status" value="1"/>
</dbReference>
<proteinExistence type="predicted"/>
<dbReference type="Proteomes" id="UP000295192">
    <property type="component" value="Unassembled WGS sequence"/>
</dbReference>
<reference evidence="2 3" key="1">
    <citation type="journal article" date="2019" name="J. Hered.">
        <title>An Improved Genome Assembly for Drosophila navojoa, the Basal Species in the mojavensis Cluster.</title>
        <authorList>
            <person name="Vanderlinde T."/>
            <person name="Dupim E.G."/>
            <person name="Nazario-Yepiz N.O."/>
            <person name="Carvalho A.B."/>
        </authorList>
    </citation>
    <scope>NUCLEOTIDE SEQUENCE [LARGE SCALE GENOMIC DNA]</scope>
    <source>
        <strain evidence="2">Navoj_Jal97</strain>
        <tissue evidence="2">Whole organism</tissue>
    </source>
</reference>